<dbReference type="GO" id="GO:0046872">
    <property type="term" value="F:metal ion binding"/>
    <property type="evidence" value="ECO:0007669"/>
    <property type="project" value="UniProtKB-KW"/>
</dbReference>
<dbReference type="GO" id="GO:0006002">
    <property type="term" value="P:fructose 6-phosphate metabolic process"/>
    <property type="evidence" value="ECO:0007669"/>
    <property type="project" value="InterPro"/>
</dbReference>
<dbReference type="KEGG" id="slom:PXH66_10455"/>
<dbReference type="InterPro" id="IPR050929">
    <property type="entry name" value="PFKA"/>
</dbReference>
<evidence type="ECO:0000259" key="9">
    <source>
        <dbReference type="Pfam" id="PF00365"/>
    </source>
</evidence>
<dbReference type="GO" id="GO:0047334">
    <property type="term" value="F:diphosphate-fructose-6-phosphate 1-phosphotransferase activity"/>
    <property type="evidence" value="ECO:0007669"/>
    <property type="project" value="UniProtKB-EC"/>
</dbReference>
<proteinExistence type="inferred from homology"/>
<gene>
    <name evidence="10" type="ORF">PXH66_10455</name>
</gene>
<dbReference type="EMBL" id="CP119075">
    <property type="protein sequence ID" value="WED67270.1"/>
    <property type="molecule type" value="Genomic_DNA"/>
</dbReference>
<comment type="similarity">
    <text evidence="7">Belongs to the phosphofructokinase type A (PFKA) family.</text>
</comment>
<dbReference type="EC" id="2.7.1.11" evidence="10"/>
<keyword evidence="11" id="KW-1185">Reference proteome</keyword>
<dbReference type="Pfam" id="PF00365">
    <property type="entry name" value="PFK"/>
    <property type="match status" value="1"/>
</dbReference>
<evidence type="ECO:0000256" key="4">
    <source>
        <dbReference type="ARBA" id="ARBA00022723"/>
    </source>
</evidence>
<reference evidence="10" key="1">
    <citation type="submission" date="2023-03" db="EMBL/GenBank/DDBJ databases">
        <title>Lomoglobus Profundus gen. nov., sp. nov., a novel member of the phylum Verrucomicrobia, isolated from deep-marine sediment of South China Sea.</title>
        <authorList>
            <person name="Ahmad T."/>
            <person name="Ishaq S.E."/>
            <person name="Wang F."/>
        </authorList>
    </citation>
    <scope>NUCLEOTIDE SEQUENCE</scope>
    <source>
        <strain evidence="10">LMO-M01</strain>
    </source>
</reference>
<organism evidence="10 11">
    <name type="scientific">Synoicihabitans lomoniglobus</name>
    <dbReference type="NCBI Taxonomy" id="2909285"/>
    <lineage>
        <taxon>Bacteria</taxon>
        <taxon>Pseudomonadati</taxon>
        <taxon>Verrucomicrobiota</taxon>
        <taxon>Opitutia</taxon>
        <taxon>Opitutales</taxon>
        <taxon>Opitutaceae</taxon>
        <taxon>Synoicihabitans</taxon>
    </lineage>
</organism>
<feature type="domain" description="Phosphofructokinase" evidence="9">
    <location>
        <begin position="5"/>
        <end position="314"/>
    </location>
</feature>
<comment type="catalytic activity">
    <reaction evidence="8">
        <text>beta-D-fructose 6-phosphate + diphosphate = beta-D-fructose 1,6-bisphosphate + phosphate + H(+)</text>
        <dbReference type="Rhea" id="RHEA:13613"/>
        <dbReference type="ChEBI" id="CHEBI:15378"/>
        <dbReference type="ChEBI" id="CHEBI:32966"/>
        <dbReference type="ChEBI" id="CHEBI:33019"/>
        <dbReference type="ChEBI" id="CHEBI:43474"/>
        <dbReference type="ChEBI" id="CHEBI:57634"/>
        <dbReference type="EC" id="2.7.1.90"/>
    </reaction>
</comment>
<keyword evidence="3 10" id="KW-0808">Transferase</keyword>
<dbReference type="SUPFAM" id="SSF53784">
    <property type="entry name" value="Phosphofructokinase"/>
    <property type="match status" value="1"/>
</dbReference>
<dbReference type="Gene3D" id="3.40.50.460">
    <property type="entry name" value="Phosphofructokinase domain"/>
    <property type="match status" value="1"/>
</dbReference>
<accession>A0AAF0CSK7</accession>
<comment type="cofactor">
    <cofactor evidence="1">
        <name>Mg(2+)</name>
        <dbReference type="ChEBI" id="CHEBI:18420"/>
    </cofactor>
</comment>
<evidence type="ECO:0000256" key="6">
    <source>
        <dbReference type="ARBA" id="ARBA00022842"/>
    </source>
</evidence>
<evidence type="ECO:0000256" key="5">
    <source>
        <dbReference type="ARBA" id="ARBA00022777"/>
    </source>
</evidence>
<dbReference type="AlphaFoldDB" id="A0AAF0CSK7"/>
<keyword evidence="4" id="KW-0479">Metal-binding</keyword>
<dbReference type="InterPro" id="IPR022953">
    <property type="entry name" value="ATP_PFK"/>
</dbReference>
<dbReference type="RefSeq" id="WP_330928156.1">
    <property type="nucleotide sequence ID" value="NZ_CP119075.1"/>
</dbReference>
<dbReference type="InterPro" id="IPR000023">
    <property type="entry name" value="Phosphofructokinase_dom"/>
</dbReference>
<dbReference type="InterPro" id="IPR035966">
    <property type="entry name" value="PKF_sf"/>
</dbReference>
<comment type="function">
    <text evidence="2">Catalyzes the phosphorylation of D-fructose 6-phosphate, the first committing step of glycolysis. Uses inorganic phosphate (PPi) as phosphoryl donor instead of ATP like common ATP-dependent phosphofructokinases (ATP-PFKs), which renders the reaction reversible, and can thus function both in glycolysis and gluconeogenesis. Consistently, PPi-PFK can replace the enzymes of both the forward (ATP-PFK) and reverse (fructose-bisphosphatase (FBPase)) reactions.</text>
</comment>
<dbReference type="Gene3D" id="3.40.50.450">
    <property type="match status" value="1"/>
</dbReference>
<dbReference type="Proteomes" id="UP001218638">
    <property type="component" value="Chromosome"/>
</dbReference>
<dbReference type="GO" id="GO:0003872">
    <property type="term" value="F:6-phosphofructokinase activity"/>
    <property type="evidence" value="ECO:0007669"/>
    <property type="project" value="UniProtKB-EC"/>
</dbReference>
<evidence type="ECO:0000256" key="8">
    <source>
        <dbReference type="ARBA" id="ARBA00048072"/>
    </source>
</evidence>
<evidence type="ECO:0000256" key="3">
    <source>
        <dbReference type="ARBA" id="ARBA00022679"/>
    </source>
</evidence>
<evidence type="ECO:0000313" key="10">
    <source>
        <dbReference type="EMBL" id="WED67270.1"/>
    </source>
</evidence>
<evidence type="ECO:0000256" key="1">
    <source>
        <dbReference type="ARBA" id="ARBA00001946"/>
    </source>
</evidence>
<keyword evidence="5" id="KW-0418">Kinase</keyword>
<sequence>MPRHVLITMSGGTTSVINATLCGLITGVREHLGPDVRVLAGQPGILGLLEGNVRDLTAISDADLARLYRTPTSGFIGTTRVEPVDETWRERLRQRFAEHDVGYFINIGGSGTIQQSRKIGELVGDEIAIAAVPKTVDNDFGDPAFSDTYFTPGFPSCANYWRHKTHIMNLENLGACSHDQILIAQTFGRQTGFLAACARLADPQREMPLILLLPENLQTPAAVVARLQEVVAARGRAIVVMSEGYDVADFAKRFDASGQIMYGSTDTTNAQLLMAACFEAGLKARVFLPGFDQRSDSRFVSTIDLESAHGVGRHAVRSLAAGERSFFASVCRMPTALNGIGFKSLPFADLPADMHRRLKPEWVATGEFDVTDAFVDYAADLIGEGQIAVPNSQQGDFFAY</sequence>
<evidence type="ECO:0000313" key="11">
    <source>
        <dbReference type="Proteomes" id="UP001218638"/>
    </source>
</evidence>
<evidence type="ECO:0000256" key="7">
    <source>
        <dbReference type="ARBA" id="ARBA00038478"/>
    </source>
</evidence>
<dbReference type="PANTHER" id="PTHR45770">
    <property type="entry name" value="ATP-DEPENDENT 6-PHOSPHOFRUCTOKINASE 1"/>
    <property type="match status" value="1"/>
</dbReference>
<evidence type="ECO:0000256" key="2">
    <source>
        <dbReference type="ARBA" id="ARBA00003138"/>
    </source>
</evidence>
<name>A0AAF0CSK7_9BACT</name>
<keyword evidence="6" id="KW-0460">Magnesium</keyword>
<dbReference type="PRINTS" id="PR00476">
    <property type="entry name" value="PHFRCTKINASE"/>
</dbReference>
<protein>
    <submittedName>
        <fullName evidence="10">6-phosphofructokinase</fullName>
        <ecNumber evidence="10">2.7.1.11</ecNumber>
    </submittedName>
</protein>